<keyword evidence="7" id="KW-1185">Reference proteome</keyword>
<dbReference type="Gene3D" id="3.90.226.10">
    <property type="entry name" value="2-enoyl-CoA Hydratase, Chain A, domain 1"/>
    <property type="match status" value="1"/>
</dbReference>
<organism evidence="6 7">
    <name type="scientific">Ferruginivarius sediminum</name>
    <dbReference type="NCBI Taxonomy" id="2661937"/>
    <lineage>
        <taxon>Bacteria</taxon>
        <taxon>Pseudomonadati</taxon>
        <taxon>Pseudomonadota</taxon>
        <taxon>Alphaproteobacteria</taxon>
        <taxon>Rhodospirillales</taxon>
        <taxon>Rhodospirillaceae</taxon>
        <taxon>Ferruginivarius</taxon>
    </lineage>
</organism>
<proteinExistence type="inferred from homology"/>
<dbReference type="AlphaFoldDB" id="A0A369T6E9"/>
<evidence type="ECO:0000313" key="6">
    <source>
        <dbReference type="EMBL" id="RDD60901.1"/>
    </source>
</evidence>
<dbReference type="SUPFAM" id="SSF52096">
    <property type="entry name" value="ClpP/crotonase"/>
    <property type="match status" value="1"/>
</dbReference>
<dbReference type="Pfam" id="PF01343">
    <property type="entry name" value="Peptidase_S49"/>
    <property type="match status" value="1"/>
</dbReference>
<accession>A0A369T6E9</accession>
<comment type="caution">
    <text evidence="6">The sequence shown here is derived from an EMBL/GenBank/DDBJ whole genome shotgun (WGS) entry which is preliminary data.</text>
</comment>
<evidence type="ECO:0000256" key="3">
    <source>
        <dbReference type="ARBA" id="ARBA00022801"/>
    </source>
</evidence>
<evidence type="ECO:0000256" key="1">
    <source>
        <dbReference type="ARBA" id="ARBA00008683"/>
    </source>
</evidence>
<evidence type="ECO:0000256" key="4">
    <source>
        <dbReference type="ARBA" id="ARBA00022825"/>
    </source>
</evidence>
<dbReference type="Gene3D" id="6.20.330.10">
    <property type="match status" value="1"/>
</dbReference>
<evidence type="ECO:0000259" key="5">
    <source>
        <dbReference type="Pfam" id="PF01343"/>
    </source>
</evidence>
<keyword evidence="4" id="KW-0720">Serine protease</keyword>
<evidence type="ECO:0000256" key="2">
    <source>
        <dbReference type="ARBA" id="ARBA00022670"/>
    </source>
</evidence>
<dbReference type="InterPro" id="IPR002142">
    <property type="entry name" value="Peptidase_S49"/>
</dbReference>
<protein>
    <submittedName>
        <fullName evidence="6">S49 family peptidase</fullName>
    </submittedName>
</protein>
<name>A0A369T6E9_9PROT</name>
<dbReference type="RefSeq" id="WP_114583166.1">
    <property type="nucleotide sequence ID" value="NZ_QPMH01000018.1"/>
</dbReference>
<dbReference type="CDD" id="cd07023">
    <property type="entry name" value="S49_Sppa_N_C"/>
    <property type="match status" value="1"/>
</dbReference>
<sequence>MKLTESLFRLPLLNRIERPPVVSVLRLAGPIGHVGPLRSGMSLESLAEPIEHAFKLPNLSAVALIVNSPGGSPVQSALIAQRIRDLADEKNVKVYAFCEDVAASGGYWLACAADEIYAAQSSIVGSIGVVSAGFGFQDLIQRYGIERRVHASGEKKVILDPFREEDPDDVSRLEAIQAEVHDDFKAMVRARRGKRLKADGDTLFSGEFWTGRRAFELGLVDAIGEARHTLRGIYGDKVRLRPVQPRRGWLRRKLRFGTAIHGGALPEGWAGDVLAALEERALWSRFGL</sequence>
<comment type="similarity">
    <text evidence="1">Belongs to the peptidase S49 family.</text>
</comment>
<keyword evidence="3" id="KW-0378">Hydrolase</keyword>
<keyword evidence="2" id="KW-0645">Protease</keyword>
<dbReference type="InterPro" id="IPR047272">
    <property type="entry name" value="S49_SppA_C"/>
</dbReference>
<dbReference type="EMBL" id="QPMH01000018">
    <property type="protein sequence ID" value="RDD60901.1"/>
    <property type="molecule type" value="Genomic_DNA"/>
</dbReference>
<feature type="domain" description="Peptidase S49" evidence="5">
    <location>
        <begin position="89"/>
        <end position="228"/>
    </location>
</feature>
<dbReference type="PANTHER" id="PTHR42987">
    <property type="entry name" value="PEPTIDASE S49"/>
    <property type="match status" value="1"/>
</dbReference>
<dbReference type="GO" id="GO:0006508">
    <property type="term" value="P:proteolysis"/>
    <property type="evidence" value="ECO:0007669"/>
    <property type="project" value="UniProtKB-KW"/>
</dbReference>
<dbReference type="PANTHER" id="PTHR42987:SF8">
    <property type="entry name" value="PROTEINASE"/>
    <property type="match status" value="1"/>
</dbReference>
<dbReference type="Proteomes" id="UP000253941">
    <property type="component" value="Unassembled WGS sequence"/>
</dbReference>
<dbReference type="GO" id="GO:0008236">
    <property type="term" value="F:serine-type peptidase activity"/>
    <property type="evidence" value="ECO:0007669"/>
    <property type="project" value="UniProtKB-KW"/>
</dbReference>
<reference evidence="6 7" key="1">
    <citation type="submission" date="2018-07" db="EMBL/GenBank/DDBJ databases">
        <title>Venubactetium sediminum gen. nov., sp. nov., isolated from a marine solar saltern.</title>
        <authorList>
            <person name="Wang S."/>
        </authorList>
    </citation>
    <scope>NUCLEOTIDE SEQUENCE [LARGE SCALE GENOMIC DNA]</scope>
    <source>
        <strain evidence="6 7">WD2A32</strain>
    </source>
</reference>
<evidence type="ECO:0000313" key="7">
    <source>
        <dbReference type="Proteomes" id="UP000253941"/>
    </source>
</evidence>
<gene>
    <name evidence="6" type="ORF">DRB17_15680</name>
</gene>
<dbReference type="InterPro" id="IPR029045">
    <property type="entry name" value="ClpP/crotonase-like_dom_sf"/>
</dbReference>